<evidence type="ECO:0000313" key="2">
    <source>
        <dbReference type="Proteomes" id="UP000886998"/>
    </source>
</evidence>
<proteinExistence type="predicted"/>
<sequence length="201" mass="22382">MCVPYCVFIAFGDLTLPKSAALVTSRRESKKCITQFRNKAIRDTEKFELLKNDYYKITNETEYADAEPVLNSMEDDLPDFECPSLGNQIANSCAVNPGFDLVHEIPRLNGDPFPIEASQGHISSKEQIMCSSGQILQSLSGFTPKSLKTFVGNRVSQTQQLPKDFQWKHISSEFNPADALFLVDCLLELAANDLWGKGAPI</sequence>
<evidence type="ECO:0000313" key="1">
    <source>
        <dbReference type="EMBL" id="GFY57871.1"/>
    </source>
</evidence>
<dbReference type="Proteomes" id="UP000886998">
    <property type="component" value="Unassembled WGS sequence"/>
</dbReference>
<keyword evidence="2" id="KW-1185">Reference proteome</keyword>
<dbReference type="EMBL" id="BMAV01011786">
    <property type="protein sequence ID" value="GFY57871.1"/>
    <property type="molecule type" value="Genomic_DNA"/>
</dbReference>
<protein>
    <submittedName>
        <fullName evidence="1">Uncharacterized protein</fullName>
    </submittedName>
</protein>
<name>A0A8X7C5D0_9ARAC</name>
<reference evidence="1" key="1">
    <citation type="submission" date="2020-08" db="EMBL/GenBank/DDBJ databases">
        <title>Multicomponent nature underlies the extraordinary mechanical properties of spider dragline silk.</title>
        <authorList>
            <person name="Kono N."/>
            <person name="Nakamura H."/>
            <person name="Mori M."/>
            <person name="Yoshida Y."/>
            <person name="Ohtoshi R."/>
            <person name="Malay A.D."/>
            <person name="Moran D.A.P."/>
            <person name="Tomita M."/>
            <person name="Numata K."/>
            <person name="Arakawa K."/>
        </authorList>
    </citation>
    <scope>NUCLEOTIDE SEQUENCE</scope>
</reference>
<gene>
    <name evidence="1" type="ORF">TNIN_215271</name>
</gene>
<comment type="caution">
    <text evidence="1">The sequence shown here is derived from an EMBL/GenBank/DDBJ whole genome shotgun (WGS) entry which is preliminary data.</text>
</comment>
<organism evidence="1 2">
    <name type="scientific">Trichonephila inaurata madagascariensis</name>
    <dbReference type="NCBI Taxonomy" id="2747483"/>
    <lineage>
        <taxon>Eukaryota</taxon>
        <taxon>Metazoa</taxon>
        <taxon>Ecdysozoa</taxon>
        <taxon>Arthropoda</taxon>
        <taxon>Chelicerata</taxon>
        <taxon>Arachnida</taxon>
        <taxon>Araneae</taxon>
        <taxon>Araneomorphae</taxon>
        <taxon>Entelegynae</taxon>
        <taxon>Araneoidea</taxon>
        <taxon>Nephilidae</taxon>
        <taxon>Trichonephila</taxon>
        <taxon>Trichonephila inaurata</taxon>
    </lineage>
</organism>
<accession>A0A8X7C5D0</accession>
<dbReference type="AlphaFoldDB" id="A0A8X7C5D0"/>